<gene>
    <name evidence="1" type="ORF">G7B40_031080</name>
</gene>
<accession>A0AAP5MD88</accession>
<keyword evidence="2" id="KW-1185">Reference proteome</keyword>
<evidence type="ECO:0000313" key="1">
    <source>
        <dbReference type="EMBL" id="MDR9898969.1"/>
    </source>
</evidence>
<sequence>MCSTGTKEALLKLAKREKRTLSNLIERIVDDALANDQVSLEGKATKNISGDPGGLALTFLNKIFSGKPPTDIERESLANSLGIDLSKVDALVDRVLTESK</sequence>
<proteinExistence type="predicted"/>
<dbReference type="RefSeq" id="WP_310834259.1">
    <property type="nucleotide sequence ID" value="NZ_JAALHA020000021.1"/>
</dbReference>
<protein>
    <submittedName>
        <fullName evidence="1">Uncharacterized protein</fullName>
    </submittedName>
</protein>
<name>A0AAP5MD88_9CYAN</name>
<dbReference type="Proteomes" id="UP000667802">
    <property type="component" value="Unassembled WGS sequence"/>
</dbReference>
<dbReference type="EMBL" id="JAALHA020000021">
    <property type="protein sequence ID" value="MDR9898969.1"/>
    <property type="molecule type" value="Genomic_DNA"/>
</dbReference>
<evidence type="ECO:0000313" key="2">
    <source>
        <dbReference type="Proteomes" id="UP000667802"/>
    </source>
</evidence>
<organism evidence="1 2">
    <name type="scientific">Aetokthonos hydrillicola Thurmond2011</name>
    <dbReference type="NCBI Taxonomy" id="2712845"/>
    <lineage>
        <taxon>Bacteria</taxon>
        <taxon>Bacillati</taxon>
        <taxon>Cyanobacteriota</taxon>
        <taxon>Cyanophyceae</taxon>
        <taxon>Nostocales</taxon>
        <taxon>Hapalosiphonaceae</taxon>
        <taxon>Aetokthonos</taxon>
    </lineage>
</organism>
<dbReference type="AlphaFoldDB" id="A0AAP5MD88"/>
<reference evidence="2" key="1">
    <citation type="journal article" date="2021" name="Science">
        <title>Hunting the eagle killer: A cyanobacterial neurotoxin causes vacuolar myelinopathy.</title>
        <authorList>
            <person name="Breinlinger S."/>
            <person name="Phillips T.J."/>
            <person name="Haram B.N."/>
            <person name="Mares J."/>
            <person name="Martinez Yerena J.A."/>
            <person name="Hrouzek P."/>
            <person name="Sobotka R."/>
            <person name="Henderson W.M."/>
            <person name="Schmieder P."/>
            <person name="Williams S.M."/>
            <person name="Lauderdale J.D."/>
            <person name="Wilde H.D."/>
            <person name="Gerrin W."/>
            <person name="Kust A."/>
            <person name="Washington J.W."/>
            <person name="Wagner C."/>
            <person name="Geier B."/>
            <person name="Liebeke M."/>
            <person name="Enke H."/>
            <person name="Niedermeyer T.H.J."/>
            <person name="Wilde S.B."/>
        </authorList>
    </citation>
    <scope>NUCLEOTIDE SEQUENCE [LARGE SCALE GENOMIC DNA]</scope>
    <source>
        <strain evidence="2">Thurmond2011</strain>
    </source>
</reference>
<comment type="caution">
    <text evidence="1">The sequence shown here is derived from an EMBL/GenBank/DDBJ whole genome shotgun (WGS) entry which is preliminary data.</text>
</comment>